<accession>A0A433XG88</accession>
<dbReference type="RefSeq" id="WP_127188058.1">
    <property type="nucleotide sequence ID" value="NZ_RZNJ01000002.1"/>
</dbReference>
<dbReference type="OrthoDB" id="214902at2"/>
<dbReference type="AlphaFoldDB" id="A0A433XG88"/>
<dbReference type="SUPFAM" id="SSF159894">
    <property type="entry name" value="YgaC/TfoX-N like"/>
    <property type="match status" value="1"/>
</dbReference>
<reference evidence="2 3" key="1">
    <citation type="journal article" date="2016" name="Int. J. Syst. Evol. Microbiol.">
        <title>Arsenicitalea aurantiaca gen. nov., sp. nov., a new member of the family Hyphomicrobiaceae, isolated from high-arsenic sediment.</title>
        <authorList>
            <person name="Mu Y."/>
            <person name="Zhou L."/>
            <person name="Zeng X.C."/>
            <person name="Liu L."/>
            <person name="Pan Y."/>
            <person name="Chen X."/>
            <person name="Wang J."/>
            <person name="Li S."/>
            <person name="Li W.J."/>
            <person name="Wang Y."/>
        </authorList>
    </citation>
    <scope>NUCLEOTIDE SEQUENCE [LARGE SCALE GENOMIC DNA]</scope>
    <source>
        <strain evidence="2 3">42-50</strain>
    </source>
</reference>
<sequence length="114" mass="12141">MSLACEDLAERIRQCLGDPPGLREQRMFGGVAFMLHGNMMVGATREGALLVRVGKAGYAAALAEAGAEPMEMGGRHLPGFVVVGGDALEDPDLLDRWLARARALVLTLPPKADR</sequence>
<keyword evidence="2" id="KW-0489">Methyltransferase</keyword>
<gene>
    <name evidence="2" type="ORF">EMQ25_08245</name>
</gene>
<protein>
    <submittedName>
        <fullName evidence="2">RNA methyltransferase</fullName>
    </submittedName>
</protein>
<dbReference type="Proteomes" id="UP000281547">
    <property type="component" value="Unassembled WGS sequence"/>
</dbReference>
<name>A0A433XG88_9HYPH</name>
<dbReference type="GO" id="GO:0008168">
    <property type="term" value="F:methyltransferase activity"/>
    <property type="evidence" value="ECO:0007669"/>
    <property type="project" value="UniProtKB-KW"/>
</dbReference>
<dbReference type="Pfam" id="PF04993">
    <property type="entry name" value="TfoX_N"/>
    <property type="match status" value="1"/>
</dbReference>
<keyword evidence="3" id="KW-1185">Reference proteome</keyword>
<dbReference type="InterPro" id="IPR007076">
    <property type="entry name" value="TfoX_N"/>
</dbReference>
<comment type="caution">
    <text evidence="2">The sequence shown here is derived from an EMBL/GenBank/DDBJ whole genome shotgun (WGS) entry which is preliminary data.</text>
</comment>
<dbReference type="Gene3D" id="3.30.1460.30">
    <property type="entry name" value="YgaC/TfoX-N like chaperone"/>
    <property type="match status" value="1"/>
</dbReference>
<evidence type="ECO:0000313" key="3">
    <source>
        <dbReference type="Proteomes" id="UP000281547"/>
    </source>
</evidence>
<organism evidence="2 3">
    <name type="scientific">Arsenicitalea aurantiaca</name>
    <dbReference type="NCBI Taxonomy" id="1783274"/>
    <lineage>
        <taxon>Bacteria</taxon>
        <taxon>Pseudomonadati</taxon>
        <taxon>Pseudomonadota</taxon>
        <taxon>Alphaproteobacteria</taxon>
        <taxon>Hyphomicrobiales</taxon>
        <taxon>Devosiaceae</taxon>
        <taxon>Arsenicitalea</taxon>
    </lineage>
</organism>
<evidence type="ECO:0000313" key="2">
    <source>
        <dbReference type="EMBL" id="RUT33103.1"/>
    </source>
</evidence>
<feature type="domain" description="TfoX N-terminal" evidence="1">
    <location>
        <begin position="21"/>
        <end position="101"/>
    </location>
</feature>
<evidence type="ECO:0000259" key="1">
    <source>
        <dbReference type="Pfam" id="PF04993"/>
    </source>
</evidence>
<keyword evidence="2" id="KW-0808">Transferase</keyword>
<dbReference type="EMBL" id="RZNJ01000002">
    <property type="protein sequence ID" value="RUT33103.1"/>
    <property type="molecule type" value="Genomic_DNA"/>
</dbReference>
<dbReference type="GO" id="GO:0032259">
    <property type="term" value="P:methylation"/>
    <property type="evidence" value="ECO:0007669"/>
    <property type="project" value="UniProtKB-KW"/>
</dbReference>
<proteinExistence type="predicted"/>